<sequence length="194" mass="22076">MIEKMVLKLVSQMESRKIIDEANSKYYVYALIMIVEHIIAVGTMLVIGIIFKQFIPTIIFLVFFLSLRKRTGGYHAGKFWQCYLMTILIYIGVIQVAVALSEKPLALYVMLFPAVFVIEIIGTINHPNIDLNKDELREMKKTARLLVLMETVVIAILVALNINQLYVSYMSVAIILCSSLMCVAKILKQEVKVK</sequence>
<accession>A0AC61RUE8</accession>
<gene>
    <name evidence="1" type="ORF">E5329_15615</name>
</gene>
<organism evidence="1 2">
    <name type="scientific">Petralouisia muris</name>
    <dbReference type="NCBI Taxonomy" id="3032872"/>
    <lineage>
        <taxon>Bacteria</taxon>
        <taxon>Bacillati</taxon>
        <taxon>Bacillota</taxon>
        <taxon>Clostridia</taxon>
        <taxon>Lachnospirales</taxon>
        <taxon>Lachnospiraceae</taxon>
        <taxon>Petralouisia</taxon>
    </lineage>
</organism>
<dbReference type="Proteomes" id="UP000304953">
    <property type="component" value="Unassembled WGS sequence"/>
</dbReference>
<protein>
    <submittedName>
        <fullName evidence="1">Uncharacterized protein</fullName>
    </submittedName>
</protein>
<proteinExistence type="predicted"/>
<keyword evidence="2" id="KW-1185">Reference proteome</keyword>
<name>A0AC61RUE8_9FIRM</name>
<dbReference type="EMBL" id="SRYA01000031">
    <property type="protein sequence ID" value="TGY95328.1"/>
    <property type="molecule type" value="Genomic_DNA"/>
</dbReference>
<reference evidence="1" key="1">
    <citation type="submission" date="2019-04" db="EMBL/GenBank/DDBJ databases">
        <title>Microbes associate with the intestines of laboratory mice.</title>
        <authorList>
            <person name="Navarre W."/>
            <person name="Wong E."/>
            <person name="Huang K."/>
            <person name="Tropini C."/>
            <person name="Ng K."/>
            <person name="Yu B."/>
        </authorList>
    </citation>
    <scope>NUCLEOTIDE SEQUENCE</scope>
    <source>
        <strain evidence="1">NM01_1-7b</strain>
    </source>
</reference>
<comment type="caution">
    <text evidence="1">The sequence shown here is derived from an EMBL/GenBank/DDBJ whole genome shotgun (WGS) entry which is preliminary data.</text>
</comment>
<evidence type="ECO:0000313" key="2">
    <source>
        <dbReference type="Proteomes" id="UP000304953"/>
    </source>
</evidence>
<evidence type="ECO:0000313" key="1">
    <source>
        <dbReference type="EMBL" id="TGY95328.1"/>
    </source>
</evidence>